<dbReference type="Gene3D" id="3.40.50.10860">
    <property type="entry name" value="Leucine Dehydrogenase, chain A, domain 1"/>
    <property type="match status" value="1"/>
</dbReference>
<dbReference type="InterPro" id="IPR022893">
    <property type="entry name" value="Shikimate_DH_fam"/>
</dbReference>
<dbReference type="InterPro" id="IPR036291">
    <property type="entry name" value="NAD(P)-bd_dom_sf"/>
</dbReference>
<dbReference type="SUPFAM" id="SSF51735">
    <property type="entry name" value="NAD(P)-binding Rossmann-fold domains"/>
    <property type="match status" value="1"/>
</dbReference>
<comment type="caution">
    <text evidence="2">The sequence shown here is derived from an EMBL/GenBank/DDBJ whole genome shotgun (WGS) entry which is preliminary data.</text>
</comment>
<reference evidence="2 3" key="1">
    <citation type="submission" date="2017-10" db="EMBL/GenBank/DDBJ databases">
        <title>The draft genome sequence of Williamsia sp. BULT 1.1 isolated from the semi-arid grassland soils from South Africa.</title>
        <authorList>
            <person name="Kabwe M.H."/>
            <person name="Govender N."/>
            <person name="Mutseka Lunga P."/>
            <person name="Vikram S."/>
            <person name="Makhalanyane T.P."/>
        </authorList>
    </citation>
    <scope>NUCLEOTIDE SEQUENCE [LARGE SCALE GENOMIC DNA]</scope>
    <source>
        <strain evidence="2 3">BULT 1.1</strain>
    </source>
</reference>
<dbReference type="PANTHER" id="PTHR21089:SF9">
    <property type="entry name" value="SHIKIMATE DEHYDROGENASE-LIKE PROTEIN HI_0607"/>
    <property type="match status" value="1"/>
</dbReference>
<name>A0A2G3PNP8_WILMA</name>
<dbReference type="GO" id="GO:0005829">
    <property type="term" value="C:cytosol"/>
    <property type="evidence" value="ECO:0007669"/>
    <property type="project" value="TreeGrafter"/>
</dbReference>
<sequence>MTSTIDGSPSHAPDARVLRRETQLCISLSGRPSNIGTKFHNYLYNEIGLDFVYKAFTTTDLPAAIGGLRALGIRGAGISMPFKEKVIELVDVMHDSAEAIASVNTIVNEDGVLHAYNTDYQAAANLLRDSAIPKDYAVAIAGSGGMAKAVVAALRDEGYQNTVVVARNREAGSALAEQYGFTWQPDLGADRPQLLVNATPIGMAGGPDAHGLPFPTEVVEAAQAAFDVVAMPSRTPLIAAFDNRPTITGAQVIALQAAEQFVLYTGVRPSDEQITAASEFSRS</sequence>
<dbReference type="Proteomes" id="UP000225108">
    <property type="component" value="Unassembled WGS sequence"/>
</dbReference>
<dbReference type="InterPro" id="IPR046346">
    <property type="entry name" value="Aminoacid_DH-like_N_sf"/>
</dbReference>
<dbReference type="Gene3D" id="3.40.50.720">
    <property type="entry name" value="NAD(P)-binding Rossmann-like Domain"/>
    <property type="match status" value="1"/>
</dbReference>
<dbReference type="GO" id="GO:0009423">
    <property type="term" value="P:chorismate biosynthetic process"/>
    <property type="evidence" value="ECO:0007669"/>
    <property type="project" value="TreeGrafter"/>
</dbReference>
<feature type="domain" description="Shikimate dehydrogenase substrate binding N-terminal" evidence="1">
    <location>
        <begin position="38"/>
        <end position="106"/>
    </location>
</feature>
<dbReference type="CDD" id="cd01065">
    <property type="entry name" value="NAD_bind_Shikimate_DH"/>
    <property type="match status" value="1"/>
</dbReference>
<dbReference type="AlphaFoldDB" id="A0A2G3PNP8"/>
<evidence type="ECO:0000313" key="3">
    <source>
        <dbReference type="Proteomes" id="UP000225108"/>
    </source>
</evidence>
<dbReference type="GO" id="GO:0004764">
    <property type="term" value="F:shikimate 3-dehydrogenase (NADP+) activity"/>
    <property type="evidence" value="ECO:0007669"/>
    <property type="project" value="InterPro"/>
</dbReference>
<dbReference type="EMBL" id="PEBD01000005">
    <property type="protein sequence ID" value="PHV67424.1"/>
    <property type="molecule type" value="Genomic_DNA"/>
</dbReference>
<dbReference type="Pfam" id="PF08501">
    <property type="entry name" value="Shikimate_dh_N"/>
    <property type="match status" value="1"/>
</dbReference>
<dbReference type="GO" id="GO:0019632">
    <property type="term" value="P:shikimate metabolic process"/>
    <property type="evidence" value="ECO:0007669"/>
    <property type="project" value="TreeGrafter"/>
</dbReference>
<accession>A0A2G3PNP8</accession>
<dbReference type="NCBIfam" id="NF009202">
    <property type="entry name" value="PRK12550.1"/>
    <property type="match status" value="1"/>
</dbReference>
<organism evidence="2 3">
    <name type="scientific">Williamsia marianensis</name>
    <dbReference type="NCBI Taxonomy" id="85044"/>
    <lineage>
        <taxon>Bacteria</taxon>
        <taxon>Bacillati</taxon>
        <taxon>Actinomycetota</taxon>
        <taxon>Actinomycetes</taxon>
        <taxon>Mycobacteriales</taxon>
        <taxon>Nocardiaceae</taxon>
        <taxon>Williamsia</taxon>
    </lineage>
</organism>
<protein>
    <submittedName>
        <fullName evidence="2">Shikimate 5-dehydrogenase</fullName>
    </submittedName>
</protein>
<dbReference type="PANTHER" id="PTHR21089">
    <property type="entry name" value="SHIKIMATE DEHYDROGENASE"/>
    <property type="match status" value="1"/>
</dbReference>
<dbReference type="InterPro" id="IPR013708">
    <property type="entry name" value="Shikimate_DH-bd_N"/>
</dbReference>
<proteinExistence type="predicted"/>
<dbReference type="RefSeq" id="WP_099382128.1">
    <property type="nucleotide sequence ID" value="NZ_PEBD01000005.1"/>
</dbReference>
<dbReference type="GO" id="GO:0050661">
    <property type="term" value="F:NADP binding"/>
    <property type="evidence" value="ECO:0007669"/>
    <property type="project" value="TreeGrafter"/>
</dbReference>
<gene>
    <name evidence="2" type="ORF">CSW57_06830</name>
</gene>
<dbReference type="SUPFAM" id="SSF53223">
    <property type="entry name" value="Aminoacid dehydrogenase-like, N-terminal domain"/>
    <property type="match status" value="1"/>
</dbReference>
<evidence type="ECO:0000313" key="2">
    <source>
        <dbReference type="EMBL" id="PHV67424.1"/>
    </source>
</evidence>
<evidence type="ECO:0000259" key="1">
    <source>
        <dbReference type="Pfam" id="PF08501"/>
    </source>
</evidence>